<dbReference type="RefSeq" id="WP_167056368.1">
    <property type="nucleotide sequence ID" value="NZ_JAAOZR010000013.1"/>
</dbReference>
<reference evidence="1 2" key="1">
    <citation type="submission" date="2021-03" db="EMBL/GenBank/DDBJ databases">
        <title>Genomic Encyclopedia of Type Strains, Phase IV (KMG-IV): sequencing the most valuable type-strain genomes for metagenomic binning, comparative biology and taxonomic classification.</title>
        <authorList>
            <person name="Goeker M."/>
        </authorList>
    </citation>
    <scope>NUCLEOTIDE SEQUENCE [LARGE SCALE GENOMIC DNA]</scope>
    <source>
        <strain evidence="1 2">DSM 24950</strain>
    </source>
</reference>
<comment type="caution">
    <text evidence="1">The sequence shown here is derived from an EMBL/GenBank/DDBJ whole genome shotgun (WGS) entry which is preliminary data.</text>
</comment>
<gene>
    <name evidence="1" type="ORF">J2Z65_000213</name>
</gene>
<evidence type="ECO:0008006" key="3">
    <source>
        <dbReference type="Google" id="ProtNLM"/>
    </source>
</evidence>
<protein>
    <recommendedName>
        <fullName evidence="3">Inhibitor of sigma-G Gin</fullName>
    </recommendedName>
</protein>
<evidence type="ECO:0000313" key="1">
    <source>
        <dbReference type="EMBL" id="MBP1961019.1"/>
    </source>
</evidence>
<accession>A0ABS4HQX8</accession>
<organism evidence="1 2">
    <name type="scientific">Paenibacillus aceris</name>
    <dbReference type="NCBI Taxonomy" id="869555"/>
    <lineage>
        <taxon>Bacteria</taxon>
        <taxon>Bacillati</taxon>
        <taxon>Bacillota</taxon>
        <taxon>Bacilli</taxon>
        <taxon>Bacillales</taxon>
        <taxon>Paenibacillaceae</taxon>
        <taxon>Paenibacillus</taxon>
    </lineage>
</organism>
<dbReference type="EMBL" id="JAGGKV010000001">
    <property type="protein sequence ID" value="MBP1961019.1"/>
    <property type="molecule type" value="Genomic_DNA"/>
</dbReference>
<name>A0ABS4HQX8_9BACL</name>
<dbReference type="Proteomes" id="UP001519344">
    <property type="component" value="Unassembled WGS sequence"/>
</dbReference>
<evidence type="ECO:0000313" key="2">
    <source>
        <dbReference type="Proteomes" id="UP001519344"/>
    </source>
</evidence>
<proteinExistence type="predicted"/>
<keyword evidence="2" id="KW-1185">Reference proteome</keyword>
<sequence>MRACSQVCGVVFNPIDEDYVNVCEECEVAGKDGHEDEAEDRLETSSYYLGKCGLIIDYLL</sequence>